<keyword evidence="2" id="KW-1133">Transmembrane helix</keyword>
<dbReference type="Proteomes" id="UP000559027">
    <property type="component" value="Unassembled WGS sequence"/>
</dbReference>
<feature type="compositionally biased region" description="Low complexity" evidence="1">
    <location>
        <begin position="56"/>
        <end position="65"/>
    </location>
</feature>
<feature type="compositionally biased region" description="Basic and acidic residues" evidence="1">
    <location>
        <begin position="303"/>
        <end position="315"/>
    </location>
</feature>
<evidence type="ECO:0000313" key="3">
    <source>
        <dbReference type="EMBL" id="KAF5353459.1"/>
    </source>
</evidence>
<dbReference type="AlphaFoldDB" id="A0A8H5FYC2"/>
<feature type="transmembrane region" description="Helical" evidence="2">
    <location>
        <begin position="138"/>
        <end position="157"/>
    </location>
</feature>
<evidence type="ECO:0000256" key="1">
    <source>
        <dbReference type="SAM" id="MobiDB-lite"/>
    </source>
</evidence>
<keyword evidence="4" id="KW-1185">Reference proteome</keyword>
<accession>A0A8H5FYC2</accession>
<comment type="caution">
    <text evidence="3">The sequence shown here is derived from an EMBL/GenBank/DDBJ whole genome shotgun (WGS) entry which is preliminary data.</text>
</comment>
<keyword evidence="2" id="KW-0812">Transmembrane</keyword>
<dbReference type="EMBL" id="JAACJO010000010">
    <property type="protein sequence ID" value="KAF5353459.1"/>
    <property type="molecule type" value="Genomic_DNA"/>
</dbReference>
<evidence type="ECO:0000256" key="2">
    <source>
        <dbReference type="SAM" id="Phobius"/>
    </source>
</evidence>
<feature type="region of interest" description="Disordered" evidence="1">
    <location>
        <begin position="26"/>
        <end position="86"/>
    </location>
</feature>
<evidence type="ECO:0000313" key="4">
    <source>
        <dbReference type="Proteomes" id="UP000559027"/>
    </source>
</evidence>
<feature type="compositionally biased region" description="Low complexity" evidence="1">
    <location>
        <begin position="72"/>
        <end position="86"/>
    </location>
</feature>
<name>A0A8H5FYC2_9AGAR</name>
<feature type="compositionally biased region" description="Polar residues" evidence="1">
    <location>
        <begin position="215"/>
        <end position="230"/>
    </location>
</feature>
<gene>
    <name evidence="3" type="ORF">D9756_007913</name>
</gene>
<protein>
    <submittedName>
        <fullName evidence="3">Uncharacterized protein</fullName>
    </submittedName>
</protein>
<proteinExistence type="predicted"/>
<feature type="compositionally biased region" description="Basic and acidic residues" evidence="1">
    <location>
        <begin position="197"/>
        <end position="210"/>
    </location>
</feature>
<feature type="region of interest" description="Disordered" evidence="1">
    <location>
        <begin position="189"/>
        <end position="243"/>
    </location>
</feature>
<reference evidence="3 4" key="1">
    <citation type="journal article" date="2020" name="ISME J.">
        <title>Uncovering the hidden diversity of litter-decomposition mechanisms in mushroom-forming fungi.</title>
        <authorList>
            <person name="Floudas D."/>
            <person name="Bentzer J."/>
            <person name="Ahren D."/>
            <person name="Johansson T."/>
            <person name="Persson P."/>
            <person name="Tunlid A."/>
        </authorList>
    </citation>
    <scope>NUCLEOTIDE SEQUENCE [LARGE SCALE GENOMIC DNA]</scope>
    <source>
        <strain evidence="3 4">CBS 146.42</strain>
    </source>
</reference>
<organism evidence="3 4">
    <name type="scientific">Leucocoprinus leucothites</name>
    <dbReference type="NCBI Taxonomy" id="201217"/>
    <lineage>
        <taxon>Eukaryota</taxon>
        <taxon>Fungi</taxon>
        <taxon>Dikarya</taxon>
        <taxon>Basidiomycota</taxon>
        <taxon>Agaricomycotina</taxon>
        <taxon>Agaricomycetes</taxon>
        <taxon>Agaricomycetidae</taxon>
        <taxon>Agaricales</taxon>
        <taxon>Agaricineae</taxon>
        <taxon>Agaricaceae</taxon>
        <taxon>Leucocoprinus</taxon>
    </lineage>
</organism>
<feature type="region of interest" description="Disordered" evidence="1">
    <location>
        <begin position="107"/>
        <end position="133"/>
    </location>
</feature>
<sequence>MTIIGGEIVGGDIINETIIGATIIGTGGGGPEHHGVNPTLRGPGRITRSETPSPPSSTIQTTTPISFPPSPSNTDIFTSTSSTSQSLTSSRSFTTLYSQVNSISPSVNTLSSQSSTSAASTTSTHTSNLSNSKPDARILAPVCIVLAVILIAAIIYFRRFCKSKSPSRAGSSTKTIVYPFYGRVPERPVPGVIAQRDPPRIPRAKVDHRSGLPRQPQTSRIIQTEQNNADTPPPPREPHVESESRIFVTVLSRIQETLEAMVASRGSTGPANAHGQRQDNVVDLDDRPPEYDSQPDLGGSREQVLRGDGEKRRSL</sequence>
<feature type="region of interest" description="Disordered" evidence="1">
    <location>
        <begin position="264"/>
        <end position="315"/>
    </location>
</feature>
<keyword evidence="2" id="KW-0472">Membrane</keyword>